<feature type="transmembrane region" description="Helical" evidence="1">
    <location>
        <begin position="43"/>
        <end position="65"/>
    </location>
</feature>
<evidence type="ECO:0000256" key="1">
    <source>
        <dbReference type="SAM" id="Phobius"/>
    </source>
</evidence>
<name>A0ABW6CX79_9BACT</name>
<feature type="transmembrane region" description="Helical" evidence="1">
    <location>
        <begin position="101"/>
        <end position="121"/>
    </location>
</feature>
<dbReference type="InterPro" id="IPR032809">
    <property type="entry name" value="Put_HupE_UreJ"/>
</dbReference>
<keyword evidence="1" id="KW-0472">Membrane</keyword>
<evidence type="ECO:0000313" key="3">
    <source>
        <dbReference type="Proteomes" id="UP001598114"/>
    </source>
</evidence>
<comment type="caution">
    <text evidence="2">The sequence shown here is derived from an EMBL/GenBank/DDBJ whole genome shotgun (WGS) entry which is preliminary data.</text>
</comment>
<proteinExistence type="predicted"/>
<sequence length="192" mass="21855">MSIFQTYLQLGFQHILNWQAFDHLLFILAITCIFTWSDIKNVLWLVTAFTLGHSITLALATIGWITINPTWIEFLIPCTIFLSAIQNLNFKDQRKTNSSKIPYYTVLFFGLIHGLGFSNYLQSLLGKESSIFTPLLAFNLGLECGQLIVVAIILFFMTALTSFTRFKRIHMVYVISGIIIGLVVPMLVERIP</sequence>
<dbReference type="Pfam" id="PF13795">
    <property type="entry name" value="HupE_UreJ_2"/>
    <property type="match status" value="1"/>
</dbReference>
<feature type="transmembrane region" description="Helical" evidence="1">
    <location>
        <begin position="20"/>
        <end position="36"/>
    </location>
</feature>
<dbReference type="Proteomes" id="UP001598114">
    <property type="component" value="Unassembled WGS sequence"/>
</dbReference>
<feature type="transmembrane region" description="Helical" evidence="1">
    <location>
        <begin position="71"/>
        <end position="89"/>
    </location>
</feature>
<protein>
    <submittedName>
        <fullName evidence="2">HupE/UreJ family protein</fullName>
    </submittedName>
</protein>
<gene>
    <name evidence="2" type="ORF">SKC38_04600</name>
</gene>
<accession>A0ABW6CX79</accession>
<feature type="transmembrane region" description="Helical" evidence="1">
    <location>
        <begin position="169"/>
        <end position="188"/>
    </location>
</feature>
<dbReference type="RefSeq" id="WP_377975500.1">
    <property type="nucleotide sequence ID" value="NZ_JBBKYA010000002.1"/>
</dbReference>
<organism evidence="2 3">
    <name type="scientific">Aquirufa echingensis</name>
    <dbReference type="NCBI Taxonomy" id="3096516"/>
    <lineage>
        <taxon>Bacteria</taxon>
        <taxon>Pseudomonadati</taxon>
        <taxon>Bacteroidota</taxon>
        <taxon>Cytophagia</taxon>
        <taxon>Cytophagales</taxon>
        <taxon>Flectobacillaceae</taxon>
        <taxon>Aquirufa</taxon>
    </lineage>
</organism>
<feature type="transmembrane region" description="Helical" evidence="1">
    <location>
        <begin position="136"/>
        <end position="157"/>
    </location>
</feature>
<keyword evidence="1" id="KW-0812">Transmembrane</keyword>
<evidence type="ECO:0000313" key="2">
    <source>
        <dbReference type="EMBL" id="MFD3275505.1"/>
    </source>
</evidence>
<keyword evidence="1" id="KW-1133">Transmembrane helix</keyword>
<keyword evidence="3" id="KW-1185">Reference proteome</keyword>
<reference evidence="2 3" key="1">
    <citation type="submission" date="2024-03" db="EMBL/GenBank/DDBJ databases">
        <title>Aquirufa genome sequencing.</title>
        <authorList>
            <person name="Pitt A."/>
            <person name="Hahn M.W."/>
        </authorList>
    </citation>
    <scope>NUCLEOTIDE SEQUENCE [LARGE SCALE GENOMIC DNA]</scope>
    <source>
        <strain evidence="2 3">PLAD-142S6K</strain>
    </source>
</reference>
<dbReference type="EMBL" id="JBBKYA010000002">
    <property type="protein sequence ID" value="MFD3275505.1"/>
    <property type="molecule type" value="Genomic_DNA"/>
</dbReference>